<gene>
    <name evidence="2" type="ORF">JK364_21215</name>
</gene>
<protein>
    <submittedName>
        <fullName evidence="2">Uncharacterized protein</fullName>
    </submittedName>
</protein>
<reference evidence="2 3" key="1">
    <citation type="submission" date="2021-01" db="EMBL/GenBank/DDBJ databases">
        <title>WGS of actinomycetes isolated from Thailand.</title>
        <authorList>
            <person name="Thawai C."/>
        </authorList>
    </citation>
    <scope>NUCLEOTIDE SEQUENCE [LARGE SCALE GENOMIC DNA]</scope>
    <source>
        <strain evidence="2 3">CA3R110</strain>
    </source>
</reference>
<feature type="region of interest" description="Disordered" evidence="1">
    <location>
        <begin position="1"/>
        <end position="41"/>
    </location>
</feature>
<name>A0ABS1PSE5_9ACTN</name>
<evidence type="ECO:0000313" key="3">
    <source>
        <dbReference type="Proteomes" id="UP000621510"/>
    </source>
</evidence>
<dbReference type="Proteomes" id="UP000621510">
    <property type="component" value="Unassembled WGS sequence"/>
</dbReference>
<organism evidence="2 3">
    <name type="scientific">Streptomyces endocoffeicus</name>
    <dbReference type="NCBI Taxonomy" id="2898945"/>
    <lineage>
        <taxon>Bacteria</taxon>
        <taxon>Bacillati</taxon>
        <taxon>Actinomycetota</taxon>
        <taxon>Actinomycetes</taxon>
        <taxon>Kitasatosporales</taxon>
        <taxon>Streptomycetaceae</taxon>
        <taxon>Streptomyces</taxon>
    </lineage>
</organism>
<dbReference type="EMBL" id="JAERRG010000008">
    <property type="protein sequence ID" value="MBL1114895.1"/>
    <property type="molecule type" value="Genomic_DNA"/>
</dbReference>
<sequence length="52" mass="5483">MTHGGFAFRTADTGWREAPGPRGTGIPHIDGSQVWQPTAGTGRELRLAGPPL</sequence>
<dbReference type="RefSeq" id="WP_201852713.1">
    <property type="nucleotide sequence ID" value="NZ_JAERRG010000008.1"/>
</dbReference>
<proteinExistence type="predicted"/>
<evidence type="ECO:0000256" key="1">
    <source>
        <dbReference type="SAM" id="MobiDB-lite"/>
    </source>
</evidence>
<comment type="caution">
    <text evidence="2">The sequence shown here is derived from an EMBL/GenBank/DDBJ whole genome shotgun (WGS) entry which is preliminary data.</text>
</comment>
<accession>A0ABS1PSE5</accession>
<evidence type="ECO:0000313" key="2">
    <source>
        <dbReference type="EMBL" id="MBL1114895.1"/>
    </source>
</evidence>
<keyword evidence="3" id="KW-1185">Reference proteome</keyword>